<evidence type="ECO:0000313" key="2">
    <source>
        <dbReference type="Proteomes" id="UP000238479"/>
    </source>
</evidence>
<sequence>MGGLSLELGLLAVTHPSSYSADPQPLSLSLSQLVLKQMMTGFSFFSRKFRKATLDLVA</sequence>
<gene>
    <name evidence="1" type="ORF">RchiOBHm_Chr2g0157331</name>
</gene>
<dbReference type="AlphaFoldDB" id="A0A2P6S1T2"/>
<proteinExistence type="predicted"/>
<accession>A0A2P6S1T2</accession>
<reference evidence="1 2" key="1">
    <citation type="journal article" date="2018" name="Nat. Genet.">
        <title>The Rosa genome provides new insights in the design of modern roses.</title>
        <authorList>
            <person name="Bendahmane M."/>
        </authorList>
    </citation>
    <scope>NUCLEOTIDE SEQUENCE [LARGE SCALE GENOMIC DNA]</scope>
    <source>
        <strain evidence="2">cv. Old Blush</strain>
    </source>
</reference>
<comment type="caution">
    <text evidence="1">The sequence shown here is derived from an EMBL/GenBank/DDBJ whole genome shotgun (WGS) entry which is preliminary data.</text>
</comment>
<protein>
    <submittedName>
        <fullName evidence="1">Uncharacterized protein</fullName>
    </submittedName>
</protein>
<organism evidence="1 2">
    <name type="scientific">Rosa chinensis</name>
    <name type="common">China rose</name>
    <dbReference type="NCBI Taxonomy" id="74649"/>
    <lineage>
        <taxon>Eukaryota</taxon>
        <taxon>Viridiplantae</taxon>
        <taxon>Streptophyta</taxon>
        <taxon>Embryophyta</taxon>
        <taxon>Tracheophyta</taxon>
        <taxon>Spermatophyta</taxon>
        <taxon>Magnoliopsida</taxon>
        <taxon>eudicotyledons</taxon>
        <taxon>Gunneridae</taxon>
        <taxon>Pentapetalae</taxon>
        <taxon>rosids</taxon>
        <taxon>fabids</taxon>
        <taxon>Rosales</taxon>
        <taxon>Rosaceae</taxon>
        <taxon>Rosoideae</taxon>
        <taxon>Rosoideae incertae sedis</taxon>
        <taxon>Rosa</taxon>
    </lineage>
</organism>
<evidence type="ECO:0000313" key="1">
    <source>
        <dbReference type="EMBL" id="PRQ52606.1"/>
    </source>
</evidence>
<dbReference type="EMBL" id="PDCK01000040">
    <property type="protein sequence ID" value="PRQ52606.1"/>
    <property type="molecule type" value="Genomic_DNA"/>
</dbReference>
<name>A0A2P6S1T2_ROSCH</name>
<dbReference type="Proteomes" id="UP000238479">
    <property type="component" value="Chromosome 2"/>
</dbReference>
<dbReference type="Gramene" id="PRQ52606">
    <property type="protein sequence ID" value="PRQ52606"/>
    <property type="gene ID" value="RchiOBHm_Chr2g0157331"/>
</dbReference>
<keyword evidence="2" id="KW-1185">Reference proteome</keyword>